<feature type="compositionally biased region" description="Low complexity" evidence="1">
    <location>
        <begin position="158"/>
        <end position="230"/>
    </location>
</feature>
<gene>
    <name evidence="4" type="ORF">FHX36_002681</name>
</gene>
<accession>A0A839Y6G8</accession>
<feature type="region of interest" description="Disordered" evidence="1">
    <location>
        <begin position="118"/>
        <end position="230"/>
    </location>
</feature>
<keyword evidence="2" id="KW-1133">Transmembrane helix</keyword>
<evidence type="ECO:0000256" key="2">
    <source>
        <dbReference type="SAM" id="Phobius"/>
    </source>
</evidence>
<evidence type="ECO:0000313" key="5">
    <source>
        <dbReference type="Proteomes" id="UP000580718"/>
    </source>
</evidence>
<comment type="caution">
    <text evidence="4">The sequence shown here is derived from an EMBL/GenBank/DDBJ whole genome shotgun (WGS) entry which is preliminary data.</text>
</comment>
<keyword evidence="2" id="KW-0812">Transmembrane</keyword>
<feature type="transmembrane region" description="Helical" evidence="2">
    <location>
        <begin position="318"/>
        <end position="339"/>
    </location>
</feature>
<sequence length="351" mass="34198">MLTTSRSARTALPPALVVLVAACALLTGAVALAGPAAAIEDPRRPTAELTHGPSCGPGVVRVTVTNGSEPHRVALVFDDVREQASADLGIGEQAELTSADVEWGTTVDVSLTVTAPDGTVGEPLEFGTYTRPSAEDCAAVTPPTPETTPGSTPPPAPSSTATTTPGSPSSTSSTPSRPGTPTAPGTPTQQPSSTAPAPGTPRSTPPASTSSSSPAGTAPQAGSASAASVSPGGVVTVRATGFTPGEPVTVSLLGVDDPLTTVTAGGDGSVEAVVQIPRGAALGTATVQLVGGRSAATAGLDLQVAARELPVEARTTSVPVLAAGVALIGAAGVLGLTAARRSRGSHTTTPR</sequence>
<name>A0A839Y6G8_9ACTN</name>
<organism evidence="4 5">
    <name type="scientific">Modestobacter versicolor</name>
    <dbReference type="NCBI Taxonomy" id="429133"/>
    <lineage>
        <taxon>Bacteria</taxon>
        <taxon>Bacillati</taxon>
        <taxon>Actinomycetota</taxon>
        <taxon>Actinomycetes</taxon>
        <taxon>Geodermatophilales</taxon>
        <taxon>Geodermatophilaceae</taxon>
        <taxon>Modestobacter</taxon>
    </lineage>
</organism>
<reference evidence="4 5" key="1">
    <citation type="submission" date="2020-08" db="EMBL/GenBank/DDBJ databases">
        <title>Sequencing the genomes of 1000 actinobacteria strains.</title>
        <authorList>
            <person name="Klenk H.-P."/>
        </authorList>
    </citation>
    <scope>NUCLEOTIDE SEQUENCE [LARGE SCALE GENOMIC DNA]</scope>
    <source>
        <strain evidence="4 5">DSM 16678</strain>
    </source>
</reference>
<proteinExistence type="predicted"/>
<evidence type="ECO:0000256" key="3">
    <source>
        <dbReference type="SAM" id="SignalP"/>
    </source>
</evidence>
<dbReference type="EMBL" id="JACIBU010000001">
    <property type="protein sequence ID" value="MBB3676946.1"/>
    <property type="molecule type" value="Genomic_DNA"/>
</dbReference>
<feature type="compositionally biased region" description="Pro residues" evidence="1">
    <location>
        <begin position="142"/>
        <end position="157"/>
    </location>
</feature>
<dbReference type="AlphaFoldDB" id="A0A839Y6G8"/>
<dbReference type="PROSITE" id="PS51257">
    <property type="entry name" value="PROKAR_LIPOPROTEIN"/>
    <property type="match status" value="1"/>
</dbReference>
<evidence type="ECO:0000256" key="1">
    <source>
        <dbReference type="SAM" id="MobiDB-lite"/>
    </source>
</evidence>
<protein>
    <submittedName>
        <fullName evidence="4">Uncharacterized protein</fullName>
    </submittedName>
</protein>
<evidence type="ECO:0000313" key="4">
    <source>
        <dbReference type="EMBL" id="MBB3676946.1"/>
    </source>
</evidence>
<keyword evidence="2" id="KW-0472">Membrane</keyword>
<dbReference type="Proteomes" id="UP000580718">
    <property type="component" value="Unassembled WGS sequence"/>
</dbReference>
<dbReference type="RefSeq" id="WP_183513823.1">
    <property type="nucleotide sequence ID" value="NZ_JACIBU010000001.1"/>
</dbReference>
<keyword evidence="3" id="KW-0732">Signal</keyword>
<feature type="signal peptide" evidence="3">
    <location>
        <begin position="1"/>
        <end position="33"/>
    </location>
</feature>
<feature type="chain" id="PRO_5038425062" evidence="3">
    <location>
        <begin position="34"/>
        <end position="351"/>
    </location>
</feature>